<dbReference type="Pfam" id="PF01381">
    <property type="entry name" value="HTH_3"/>
    <property type="match status" value="1"/>
</dbReference>
<dbReference type="CDD" id="cd00093">
    <property type="entry name" value="HTH_XRE"/>
    <property type="match status" value="1"/>
</dbReference>
<feature type="domain" description="HTH cro/C1-type" evidence="1">
    <location>
        <begin position="17"/>
        <end position="71"/>
    </location>
</feature>
<evidence type="ECO:0000313" key="4">
    <source>
        <dbReference type="Proteomes" id="UP000294746"/>
    </source>
</evidence>
<reference evidence="3 4" key="1">
    <citation type="submission" date="2019-03" db="EMBL/GenBank/DDBJ databases">
        <title>Genomic Encyclopedia of Type Strains, Phase IV (KMG-IV): sequencing the most valuable type-strain genomes for metagenomic binning, comparative biology and taxonomic classification.</title>
        <authorList>
            <person name="Goeker M."/>
        </authorList>
    </citation>
    <scope>NUCLEOTIDE SEQUENCE [LARGE SCALE GENOMIC DNA]</scope>
    <source>
        <strain evidence="3 4">DSM 46831</strain>
    </source>
</reference>
<evidence type="ECO:0000259" key="1">
    <source>
        <dbReference type="PROSITE" id="PS50943"/>
    </source>
</evidence>
<accession>A0A4R2RT39</accession>
<dbReference type="EMBL" id="SLXV01000023">
    <property type="protein sequence ID" value="TCP66464.1"/>
    <property type="molecule type" value="Genomic_DNA"/>
</dbReference>
<dbReference type="AlphaFoldDB" id="A0A4R2RT39"/>
<dbReference type="Gene3D" id="1.10.260.40">
    <property type="entry name" value="lambda repressor-like DNA-binding domains"/>
    <property type="match status" value="1"/>
</dbReference>
<feature type="domain" description="SEP" evidence="2">
    <location>
        <begin position="1"/>
        <end position="42"/>
    </location>
</feature>
<sequence length="167" mass="19687">MKTIDRFFVPSELGEVFRKAREQREITQLDLALETNLHQSFISKVERGAFQANRDRLQVLCESLELDWNQLDQYIQQAPDDELDIQLLLMEIEHEISIGDADLGLEELRRLEETRKMGSESNKDVLTPTFHYLRGRHAEKKQKWHDALEFYALAEKTVRQFEVNPKS</sequence>
<dbReference type="InterPro" id="IPR001387">
    <property type="entry name" value="Cro/C1-type_HTH"/>
</dbReference>
<proteinExistence type="predicted"/>
<dbReference type="InterPro" id="IPR010982">
    <property type="entry name" value="Lambda_DNA-bd_dom_sf"/>
</dbReference>
<keyword evidence="4" id="KW-1185">Reference proteome</keyword>
<dbReference type="Proteomes" id="UP000294746">
    <property type="component" value="Unassembled WGS sequence"/>
</dbReference>
<dbReference type="SUPFAM" id="SSF47413">
    <property type="entry name" value="lambda repressor-like DNA-binding domains"/>
    <property type="match status" value="1"/>
</dbReference>
<name>A0A4R2RT39_9BACL</name>
<dbReference type="PROSITE" id="PS51399">
    <property type="entry name" value="SEP"/>
    <property type="match status" value="1"/>
</dbReference>
<organism evidence="3 4">
    <name type="scientific">Baia soyae</name>
    <dbReference type="NCBI Taxonomy" id="1544746"/>
    <lineage>
        <taxon>Bacteria</taxon>
        <taxon>Bacillati</taxon>
        <taxon>Bacillota</taxon>
        <taxon>Bacilli</taxon>
        <taxon>Bacillales</taxon>
        <taxon>Thermoactinomycetaceae</taxon>
        <taxon>Baia</taxon>
    </lineage>
</organism>
<comment type="caution">
    <text evidence="3">The sequence shown here is derived from an EMBL/GenBank/DDBJ whole genome shotgun (WGS) entry which is preliminary data.</text>
</comment>
<evidence type="ECO:0000259" key="2">
    <source>
        <dbReference type="PROSITE" id="PS51399"/>
    </source>
</evidence>
<gene>
    <name evidence="3" type="ORF">EDD57_1231</name>
</gene>
<evidence type="ECO:0000313" key="3">
    <source>
        <dbReference type="EMBL" id="TCP66464.1"/>
    </source>
</evidence>
<dbReference type="SMART" id="SM00530">
    <property type="entry name" value="HTH_XRE"/>
    <property type="match status" value="1"/>
</dbReference>
<dbReference type="InterPro" id="IPR012989">
    <property type="entry name" value="SEP_domain"/>
</dbReference>
<protein>
    <submittedName>
        <fullName evidence="3">Helix-turn-helix protein</fullName>
    </submittedName>
</protein>
<dbReference type="PROSITE" id="PS50943">
    <property type="entry name" value="HTH_CROC1"/>
    <property type="match status" value="1"/>
</dbReference>
<dbReference type="GO" id="GO:0003677">
    <property type="term" value="F:DNA binding"/>
    <property type="evidence" value="ECO:0007669"/>
    <property type="project" value="InterPro"/>
</dbReference>
<dbReference type="RefSeq" id="WP_165873726.1">
    <property type="nucleotide sequence ID" value="NZ_SLXV01000023.1"/>
</dbReference>